<feature type="repeat" description="Cell wall-binding" evidence="2">
    <location>
        <begin position="62"/>
        <end position="81"/>
    </location>
</feature>
<accession>A0A1S8NCG6</accession>
<organism evidence="3 4">
    <name type="scientific">Clostridium saccharobutylicum</name>
    <dbReference type="NCBI Taxonomy" id="169679"/>
    <lineage>
        <taxon>Bacteria</taxon>
        <taxon>Bacillati</taxon>
        <taxon>Bacillota</taxon>
        <taxon>Clostridia</taxon>
        <taxon>Eubacteriales</taxon>
        <taxon>Clostridiaceae</taxon>
        <taxon>Clostridium</taxon>
    </lineage>
</organism>
<feature type="repeat" description="Cell wall-binding" evidence="2">
    <location>
        <begin position="22"/>
        <end position="41"/>
    </location>
</feature>
<keyword evidence="1" id="KW-0677">Repeat</keyword>
<feature type="repeat" description="Cell wall-binding" evidence="2">
    <location>
        <begin position="2"/>
        <end position="21"/>
    </location>
</feature>
<dbReference type="Proteomes" id="UP000191154">
    <property type="component" value="Unassembled WGS sequence"/>
</dbReference>
<evidence type="ECO:0000256" key="2">
    <source>
        <dbReference type="PROSITE-ProRule" id="PRU00591"/>
    </source>
</evidence>
<evidence type="ECO:0000256" key="1">
    <source>
        <dbReference type="ARBA" id="ARBA00022737"/>
    </source>
</evidence>
<keyword evidence="3" id="KW-0378">Hydrolase</keyword>
<protein>
    <submittedName>
        <fullName evidence="3">Putative endo-beta-N-acetylglucosaminidase</fullName>
        <ecNumber evidence="3">3.2.1.96</ecNumber>
    </submittedName>
</protein>
<dbReference type="SUPFAM" id="SSF69360">
    <property type="entry name" value="Cell wall binding repeat"/>
    <property type="match status" value="2"/>
</dbReference>
<sequence length="516" mass="58545">MATGWKYIDGNWYYFNSNGTMATGWVQDEGEWRYLNDDGKMAKGWVQDGDNWYCLKNTGKMATGWIQYDGDWYYFNPNGTMVTGWVQDEGEWRYLNDDGKMAKGWVQDGDNWYYIKSNGTMATGWMYIDGVWYYFHSDGSMATGWVRDGNVWHFMYNNGSMAYDYTDDGYHVDSTGKMVTGTGWNYIDGSWYYFEDDGRVATGWLQDEGNWYYLYPQGSMAHDTTINGWQVDDSGKWITDDDSTDESSDDIITLIKHFDSVAQSYGNILDLSSPNRRVLNLLRYYKYGNSGKLTTQLSWFGTLGDDDSDFVADVYGSDEFGEIYPYIQVSSTEAIIHGKKTDLPHLAATTLGYYSSPLVPDFWTGWGGDLATAMSDVLKLISKGSKKTAYELATEVIGDDLYTCPRLDIEADIDSIKIATMLDSDTVGNILDNYFQTVDGDSRREILFESLGFSSMPTVEELNDKIYELMTGPSGFGAKYRGWSLEHLAKYNGCSPSDEVINAITLAFSEYILNDL</sequence>
<dbReference type="EMBL" id="LZYZ01000003">
    <property type="protein sequence ID" value="OOM13971.1"/>
    <property type="molecule type" value="Genomic_DNA"/>
</dbReference>
<feature type="repeat" description="Cell wall-binding" evidence="2">
    <location>
        <begin position="82"/>
        <end position="101"/>
    </location>
</feature>
<feature type="repeat" description="Cell wall-binding" evidence="2">
    <location>
        <begin position="42"/>
        <end position="61"/>
    </location>
</feature>
<feature type="repeat" description="Cell wall-binding" evidence="2">
    <location>
        <begin position="102"/>
        <end position="121"/>
    </location>
</feature>
<dbReference type="InterPro" id="IPR018337">
    <property type="entry name" value="Cell_wall/Cho-bd_repeat"/>
</dbReference>
<proteinExistence type="predicted"/>
<feature type="repeat" description="Cell wall-binding" evidence="2">
    <location>
        <begin position="181"/>
        <end position="200"/>
    </location>
</feature>
<gene>
    <name evidence="3" type="primary">lytB_2</name>
    <name evidence="3" type="ORF">CLOSAC_20570</name>
</gene>
<dbReference type="GO" id="GO:0033925">
    <property type="term" value="F:mannosyl-glycoprotein endo-beta-N-acetylglucosaminidase activity"/>
    <property type="evidence" value="ECO:0007669"/>
    <property type="project" value="UniProtKB-EC"/>
</dbReference>
<keyword evidence="3" id="KW-0326">Glycosidase</keyword>
<dbReference type="Gene3D" id="2.10.270.10">
    <property type="entry name" value="Cholin Binding"/>
    <property type="match status" value="3"/>
</dbReference>
<dbReference type="EC" id="3.2.1.96" evidence="3"/>
<evidence type="ECO:0000313" key="3">
    <source>
        <dbReference type="EMBL" id="OOM13971.1"/>
    </source>
</evidence>
<comment type="caution">
    <text evidence="3">The sequence shown here is derived from an EMBL/GenBank/DDBJ whole genome shotgun (WGS) entry which is preliminary data.</text>
</comment>
<reference evidence="3 4" key="1">
    <citation type="submission" date="2016-05" db="EMBL/GenBank/DDBJ databases">
        <title>Microbial solvent formation.</title>
        <authorList>
            <person name="Poehlein A."/>
            <person name="Montoya Solano J.D."/>
            <person name="Flitsch S."/>
            <person name="Krabben P."/>
            <person name="Duerre P."/>
            <person name="Daniel R."/>
        </authorList>
    </citation>
    <scope>NUCLEOTIDE SEQUENCE [LARGE SCALE GENOMIC DNA]</scope>
    <source>
        <strain evidence="3 4">L1-8</strain>
    </source>
</reference>
<dbReference type="Pfam" id="PF01473">
    <property type="entry name" value="Choline_bind_1"/>
    <property type="match status" value="2"/>
</dbReference>
<dbReference type="PROSITE" id="PS51170">
    <property type="entry name" value="CW"/>
    <property type="match status" value="9"/>
</dbReference>
<dbReference type="AlphaFoldDB" id="A0A1S8NCG6"/>
<feature type="repeat" description="Cell wall-binding" evidence="2">
    <location>
        <begin position="201"/>
        <end position="220"/>
    </location>
</feature>
<evidence type="ECO:0000313" key="4">
    <source>
        <dbReference type="Proteomes" id="UP000191154"/>
    </source>
</evidence>
<dbReference type="Pfam" id="PF19127">
    <property type="entry name" value="Choline_bind_3"/>
    <property type="match status" value="4"/>
</dbReference>
<feature type="repeat" description="Cell wall-binding" evidence="2">
    <location>
        <begin position="122"/>
        <end position="141"/>
    </location>
</feature>
<name>A0A1S8NCG6_CLOSA</name>